<name>A0ACC0Z949_9ROSI</name>
<reference evidence="2" key="1">
    <citation type="journal article" date="2023" name="G3 (Bethesda)">
        <title>Genome assembly and association tests identify interacting loci associated with vigor, precocity, and sex in interspecific pistachio rootstocks.</title>
        <authorList>
            <person name="Palmer W."/>
            <person name="Jacygrad E."/>
            <person name="Sagayaradj S."/>
            <person name="Cavanaugh K."/>
            <person name="Han R."/>
            <person name="Bertier L."/>
            <person name="Beede B."/>
            <person name="Kafkas S."/>
            <person name="Golino D."/>
            <person name="Preece J."/>
            <person name="Michelmore R."/>
        </authorList>
    </citation>
    <scope>NUCLEOTIDE SEQUENCE [LARGE SCALE GENOMIC DNA]</scope>
</reference>
<accession>A0ACC0Z949</accession>
<proteinExistence type="predicted"/>
<dbReference type="EMBL" id="CM047738">
    <property type="protein sequence ID" value="KAJ0046925.1"/>
    <property type="molecule type" value="Genomic_DNA"/>
</dbReference>
<protein>
    <submittedName>
        <fullName evidence="1">Uncharacterized protein</fullName>
    </submittedName>
</protein>
<sequence>MTLSLYVAASFSPSPKFSKFPPPSSSSSSCLRIVCRGGSNAPYAASEAEVGVARRFGLYWNRYNLCPTCLLFSNFGPLNEPD</sequence>
<organism evidence="1 2">
    <name type="scientific">Pistacia integerrima</name>
    <dbReference type="NCBI Taxonomy" id="434235"/>
    <lineage>
        <taxon>Eukaryota</taxon>
        <taxon>Viridiplantae</taxon>
        <taxon>Streptophyta</taxon>
        <taxon>Embryophyta</taxon>
        <taxon>Tracheophyta</taxon>
        <taxon>Spermatophyta</taxon>
        <taxon>Magnoliopsida</taxon>
        <taxon>eudicotyledons</taxon>
        <taxon>Gunneridae</taxon>
        <taxon>Pentapetalae</taxon>
        <taxon>rosids</taxon>
        <taxon>malvids</taxon>
        <taxon>Sapindales</taxon>
        <taxon>Anacardiaceae</taxon>
        <taxon>Pistacia</taxon>
    </lineage>
</organism>
<gene>
    <name evidence="1" type="ORF">Pint_05257</name>
</gene>
<evidence type="ECO:0000313" key="1">
    <source>
        <dbReference type="EMBL" id="KAJ0046925.1"/>
    </source>
</evidence>
<comment type="caution">
    <text evidence="1">The sequence shown here is derived from an EMBL/GenBank/DDBJ whole genome shotgun (WGS) entry which is preliminary data.</text>
</comment>
<keyword evidence="2" id="KW-1185">Reference proteome</keyword>
<evidence type="ECO:0000313" key="2">
    <source>
        <dbReference type="Proteomes" id="UP001163603"/>
    </source>
</evidence>
<dbReference type="Proteomes" id="UP001163603">
    <property type="component" value="Chromosome 3"/>
</dbReference>